<organism evidence="8 9">
    <name type="scientific">Stomoxys calcitrans</name>
    <name type="common">Stable fly</name>
    <name type="synonym">Conops calcitrans</name>
    <dbReference type="NCBI Taxonomy" id="35570"/>
    <lineage>
        <taxon>Eukaryota</taxon>
        <taxon>Metazoa</taxon>
        <taxon>Ecdysozoa</taxon>
        <taxon>Arthropoda</taxon>
        <taxon>Hexapoda</taxon>
        <taxon>Insecta</taxon>
        <taxon>Pterygota</taxon>
        <taxon>Neoptera</taxon>
        <taxon>Endopterygota</taxon>
        <taxon>Diptera</taxon>
        <taxon>Brachycera</taxon>
        <taxon>Muscomorpha</taxon>
        <taxon>Muscoidea</taxon>
        <taxon>Muscidae</taxon>
        <taxon>Stomoxys</taxon>
    </lineage>
</organism>
<evidence type="ECO:0000259" key="6">
    <source>
        <dbReference type="Pfam" id="PF05028"/>
    </source>
</evidence>
<dbReference type="Pfam" id="PF05028">
    <property type="entry name" value="PARG_cat_C"/>
    <property type="match status" value="1"/>
</dbReference>
<keyword evidence="3" id="KW-0378">Hydrolase</keyword>
<dbReference type="OrthoDB" id="1937899at2759"/>
<reference evidence="8" key="1">
    <citation type="submission" date="2020-05" db="UniProtKB">
        <authorList>
            <consortium name="EnsemblMetazoa"/>
        </authorList>
    </citation>
    <scope>IDENTIFICATION</scope>
    <source>
        <strain evidence="8">USDA</strain>
    </source>
</reference>
<sequence>MFNADNSIQGKNTSWRGCSMEAIYGHCKPFDAEHMPAVSPSKEHTVLYELPINNKDTDRPPKPWKRDSNCQGIPCVRLPHSEAHHWQKVSNALQEPIRNSYELEARILSYQSNVKDKRNFQALHKLFEEQQQKEAFLENFYNQLLPHIISLALRLPELLQAPIPLLKQSMCHTLSLSQEQISCLLANAFLCTYPARSKFEDATEEFQALPDINFIRLFRSRGACVEEKLKCILHYFCRVCPSLNDVAFKPPRGCVTFERRFKPNTELPDWLQCSLPLAKTLVHIDSQGTIEDQGLGLLQLDFANKSVGGGVLGSGCVQEEIRFAICPELIAATLFTEFLQPTEVLLILGCERYSNYRGYNTTFQWQGNHEDTTPCDGSLRRKTFIVAMDALALHQLTFAQQFREDLMQRELNKAYVGFWHPLHGITHPGVATGNWGCGAFGGDARLKFLLQLMACTVTQQSSMVYFTMGNEELRDELFEMFNCLKEHDVAVKDLWLILKKIEGTKIKEKEELYPFLYQKIKKLKAKQTRHCFPS</sequence>
<evidence type="ECO:0000313" key="8">
    <source>
        <dbReference type="EnsemblMetazoa" id="SCAU005314-PA"/>
    </source>
</evidence>
<feature type="binding site" evidence="5">
    <location>
        <position position="304"/>
    </location>
    <ligand>
        <name>substrate</name>
    </ligand>
</feature>
<feature type="active site" evidence="4">
    <location>
        <position position="320"/>
    </location>
</feature>
<evidence type="ECO:0000259" key="7">
    <source>
        <dbReference type="Pfam" id="PF20811"/>
    </source>
</evidence>
<dbReference type="InterPro" id="IPR046372">
    <property type="entry name" value="PARG_cat_C"/>
</dbReference>
<evidence type="ECO:0000256" key="4">
    <source>
        <dbReference type="PIRSR" id="PIRSR607724-1"/>
    </source>
</evidence>
<feature type="active site" evidence="4">
    <location>
        <position position="319"/>
    </location>
</feature>
<comment type="similarity">
    <text evidence="1">Belongs to the poly(ADP-ribose) glycohydrolase family.</text>
</comment>
<feature type="domain" description="PARG catalytic Macro" evidence="6">
    <location>
        <begin position="268"/>
        <end position="474"/>
    </location>
</feature>
<accession>A0A1I8P6N1</accession>
<dbReference type="GO" id="GO:0006282">
    <property type="term" value="P:regulation of DNA repair"/>
    <property type="evidence" value="ECO:0007669"/>
    <property type="project" value="InterPro"/>
</dbReference>
<feature type="binding site" evidence="5">
    <location>
        <position position="318"/>
    </location>
    <ligand>
        <name>substrate</name>
    </ligand>
</feature>
<dbReference type="Proteomes" id="UP000095300">
    <property type="component" value="Unassembled WGS sequence"/>
</dbReference>
<dbReference type="AlphaFoldDB" id="A0A1I8P6N1"/>
<gene>
    <name evidence="8" type="primary">106081706</name>
</gene>
<dbReference type="InterPro" id="IPR007724">
    <property type="entry name" value="Poly_GlycHdrlase"/>
</dbReference>
<dbReference type="EnsemblMetazoa" id="SCAU005314-RA">
    <property type="protein sequence ID" value="SCAU005314-PA"/>
    <property type="gene ID" value="SCAU005314"/>
</dbReference>
<dbReference type="PANTHER" id="PTHR12837:SF15">
    <property type="entry name" value="POLY(ADP-RIBOSE) GLYCOHYDROLASE"/>
    <property type="match status" value="1"/>
</dbReference>
<proteinExistence type="inferred from homology"/>
<feature type="active site" evidence="4">
    <location>
        <position position="301"/>
    </location>
</feature>
<dbReference type="KEGG" id="scac:106081706"/>
<dbReference type="GO" id="GO:0004649">
    <property type="term" value="F:poly(ADP-ribose) glycohydrolase activity"/>
    <property type="evidence" value="ECO:0007669"/>
    <property type="project" value="UniProtKB-EC"/>
</dbReference>
<dbReference type="GO" id="GO:0005975">
    <property type="term" value="P:carbohydrate metabolic process"/>
    <property type="evidence" value="ECO:0007669"/>
    <property type="project" value="InterPro"/>
</dbReference>
<protein>
    <recommendedName>
        <fullName evidence="2">poly(ADP-ribose) glycohydrolase</fullName>
        <ecNumber evidence="2">3.2.1.143</ecNumber>
    </recommendedName>
</protein>
<dbReference type="STRING" id="35570.A0A1I8P6N1"/>
<dbReference type="GO" id="GO:0009225">
    <property type="term" value="P:nucleotide-sugar metabolic process"/>
    <property type="evidence" value="ECO:0007669"/>
    <property type="project" value="TreeGrafter"/>
</dbReference>
<dbReference type="PANTHER" id="PTHR12837">
    <property type="entry name" value="POLY ADP-RIBOSE GLYCOHYDROLASE"/>
    <property type="match status" value="1"/>
</dbReference>
<evidence type="ECO:0000256" key="1">
    <source>
        <dbReference type="ARBA" id="ARBA00009545"/>
    </source>
</evidence>
<evidence type="ECO:0000256" key="2">
    <source>
        <dbReference type="ARBA" id="ARBA00012255"/>
    </source>
</evidence>
<dbReference type="GO" id="GO:1990966">
    <property type="term" value="P:ATP generation from poly-ADP-D-ribose"/>
    <property type="evidence" value="ECO:0007669"/>
    <property type="project" value="TreeGrafter"/>
</dbReference>
<dbReference type="Pfam" id="PF20811">
    <property type="entry name" value="PARG_cat_N"/>
    <property type="match status" value="1"/>
</dbReference>
<evidence type="ECO:0000256" key="5">
    <source>
        <dbReference type="PIRSR" id="PIRSR607724-2"/>
    </source>
</evidence>
<feature type="binding site" evidence="5">
    <location>
        <position position="359"/>
    </location>
    <ligand>
        <name>substrate</name>
    </ligand>
</feature>
<evidence type="ECO:0000313" key="9">
    <source>
        <dbReference type="Proteomes" id="UP000095300"/>
    </source>
</evidence>
<keyword evidence="9" id="KW-1185">Reference proteome</keyword>
<dbReference type="EC" id="3.2.1.143" evidence="2"/>
<feature type="domain" description="PARG helical" evidence="7">
    <location>
        <begin position="138"/>
        <end position="259"/>
    </location>
</feature>
<dbReference type="GO" id="GO:0005737">
    <property type="term" value="C:cytoplasm"/>
    <property type="evidence" value="ECO:0007669"/>
    <property type="project" value="TreeGrafter"/>
</dbReference>
<name>A0A1I8P6N1_STOCA</name>
<dbReference type="GO" id="GO:0005634">
    <property type="term" value="C:nucleus"/>
    <property type="evidence" value="ECO:0007669"/>
    <property type="project" value="TreeGrafter"/>
</dbReference>
<dbReference type="InterPro" id="IPR048362">
    <property type="entry name" value="PARG_helical"/>
</dbReference>
<dbReference type="VEuPathDB" id="VectorBase:SCAU005314"/>
<evidence type="ECO:0000256" key="3">
    <source>
        <dbReference type="ARBA" id="ARBA00022801"/>
    </source>
</evidence>